<dbReference type="GO" id="GO:0003677">
    <property type="term" value="F:DNA binding"/>
    <property type="evidence" value="ECO:0007669"/>
    <property type="project" value="InterPro"/>
</dbReference>
<keyword evidence="3" id="KW-1185">Reference proteome</keyword>
<evidence type="ECO:0000259" key="1">
    <source>
        <dbReference type="PROSITE" id="PS50943"/>
    </source>
</evidence>
<sequence length="111" mass="12824">MKGLKMNIGEKIRAKRLEQKLSQAELGEKFGVSRSYISKMEAGKRDPSDEVEAWATNEPFPDELPEEAEPYQEGFKAWQESVNSSRCPYRPGEDRGEWFKGYYAAQEKYHA</sequence>
<name>A0A0H2MG25_9PROT</name>
<dbReference type="SMART" id="SM00530">
    <property type="entry name" value="HTH_XRE"/>
    <property type="match status" value="1"/>
</dbReference>
<dbReference type="InterPro" id="IPR001387">
    <property type="entry name" value="Cro/C1-type_HTH"/>
</dbReference>
<dbReference type="SUPFAM" id="SSF47413">
    <property type="entry name" value="lambda repressor-like DNA-binding domains"/>
    <property type="match status" value="1"/>
</dbReference>
<evidence type="ECO:0000313" key="2">
    <source>
        <dbReference type="EMBL" id="KLN61318.1"/>
    </source>
</evidence>
<dbReference type="EMBL" id="LAQL01000004">
    <property type="protein sequence ID" value="KLN61318.1"/>
    <property type="molecule type" value="Genomic_DNA"/>
</dbReference>
<dbReference type="AlphaFoldDB" id="A0A0H2MG25"/>
<protein>
    <recommendedName>
        <fullName evidence="1">HTH cro/C1-type domain-containing protein</fullName>
    </recommendedName>
</protein>
<dbReference type="Pfam" id="PF01381">
    <property type="entry name" value="HTH_3"/>
    <property type="match status" value="1"/>
</dbReference>
<dbReference type="InterPro" id="IPR010982">
    <property type="entry name" value="Lambda_DNA-bd_dom_sf"/>
</dbReference>
<dbReference type="Gene3D" id="1.10.260.40">
    <property type="entry name" value="lambda repressor-like DNA-binding domains"/>
    <property type="match status" value="1"/>
</dbReference>
<dbReference type="Proteomes" id="UP000035444">
    <property type="component" value="Unassembled WGS sequence"/>
</dbReference>
<dbReference type="PROSITE" id="PS50943">
    <property type="entry name" value="HTH_CROC1"/>
    <property type="match status" value="1"/>
</dbReference>
<comment type="caution">
    <text evidence="2">The sequence shown here is derived from an EMBL/GenBank/DDBJ whole genome shotgun (WGS) entry which is preliminary data.</text>
</comment>
<dbReference type="OrthoDB" id="2959414at2"/>
<feature type="domain" description="HTH cro/C1-type" evidence="1">
    <location>
        <begin position="12"/>
        <end position="51"/>
    </location>
</feature>
<accession>A0A0H2MG25</accession>
<evidence type="ECO:0000313" key="3">
    <source>
        <dbReference type="Proteomes" id="UP000035444"/>
    </source>
</evidence>
<dbReference type="STRING" id="1489064.WH96_06610"/>
<reference evidence="2 3" key="1">
    <citation type="submission" date="2015-03" db="EMBL/GenBank/DDBJ databases">
        <title>Genome Sequence of Kiloniella spongiae MEBiC09566, isolated from a marine sponge.</title>
        <authorList>
            <person name="Shao Z."/>
            <person name="Wang L."/>
            <person name="Li X."/>
        </authorList>
    </citation>
    <scope>NUCLEOTIDE SEQUENCE [LARGE SCALE GENOMIC DNA]</scope>
    <source>
        <strain evidence="2 3">MEBiC09566</strain>
    </source>
</reference>
<proteinExistence type="predicted"/>
<gene>
    <name evidence="2" type="ORF">WH96_06610</name>
</gene>
<organism evidence="2 3">
    <name type="scientific">Kiloniella spongiae</name>
    <dbReference type="NCBI Taxonomy" id="1489064"/>
    <lineage>
        <taxon>Bacteria</taxon>
        <taxon>Pseudomonadati</taxon>
        <taxon>Pseudomonadota</taxon>
        <taxon>Alphaproteobacteria</taxon>
        <taxon>Rhodospirillales</taxon>
        <taxon>Kiloniellaceae</taxon>
        <taxon>Kiloniella</taxon>
    </lineage>
</organism>
<dbReference type="CDD" id="cd00093">
    <property type="entry name" value="HTH_XRE"/>
    <property type="match status" value="1"/>
</dbReference>
<dbReference type="RefSeq" id="WP_047763399.1">
    <property type="nucleotide sequence ID" value="NZ_LAQL01000004.1"/>
</dbReference>